<dbReference type="OrthoDB" id="1749825at2759"/>
<feature type="compositionally biased region" description="Polar residues" evidence="1">
    <location>
        <begin position="223"/>
        <end position="236"/>
    </location>
</feature>
<evidence type="ECO:0000256" key="1">
    <source>
        <dbReference type="SAM" id="MobiDB-lite"/>
    </source>
</evidence>
<evidence type="ECO:0000313" key="3">
    <source>
        <dbReference type="Proteomes" id="UP000594638"/>
    </source>
</evidence>
<comment type="caution">
    <text evidence="2">The sequence shown here is derived from an EMBL/GenBank/DDBJ whole genome shotgun (WGS) entry which is preliminary data.</text>
</comment>
<name>A0A8S0SQE9_OLEEU</name>
<evidence type="ECO:0000313" key="2">
    <source>
        <dbReference type="EMBL" id="CAA2995202.1"/>
    </source>
</evidence>
<proteinExistence type="predicted"/>
<dbReference type="Proteomes" id="UP000594638">
    <property type="component" value="Unassembled WGS sequence"/>
</dbReference>
<organism evidence="2 3">
    <name type="scientific">Olea europaea subsp. europaea</name>
    <dbReference type="NCBI Taxonomy" id="158383"/>
    <lineage>
        <taxon>Eukaryota</taxon>
        <taxon>Viridiplantae</taxon>
        <taxon>Streptophyta</taxon>
        <taxon>Embryophyta</taxon>
        <taxon>Tracheophyta</taxon>
        <taxon>Spermatophyta</taxon>
        <taxon>Magnoliopsida</taxon>
        <taxon>eudicotyledons</taxon>
        <taxon>Gunneridae</taxon>
        <taxon>Pentapetalae</taxon>
        <taxon>asterids</taxon>
        <taxon>lamiids</taxon>
        <taxon>Lamiales</taxon>
        <taxon>Oleaceae</taxon>
        <taxon>Oleeae</taxon>
        <taxon>Olea</taxon>
    </lineage>
</organism>
<feature type="compositionally biased region" description="Basic and acidic residues" evidence="1">
    <location>
        <begin position="241"/>
        <end position="272"/>
    </location>
</feature>
<keyword evidence="3" id="KW-1185">Reference proteome</keyword>
<dbReference type="Gramene" id="OE9A075530T1">
    <property type="protein sequence ID" value="OE9A075530C1"/>
    <property type="gene ID" value="OE9A075530"/>
</dbReference>
<sequence>MHEKRTNELNQTEHVNALPSNDVHVPVHIVDGTLTMNTENVSAGISYPVSMFHHISGVPGHPNLLMNSPLSATSEHHNNTTSSISKPFPSFHPTLTPIQNQDDYESYLNMSSTFSSLIASALLQNPAAHAAASFASTLWSCTKMVVPPDYPVGTAGGFKQRQINSAPSMAAVVAPTVAAATHDSDESKGAKLNTGLTVNETENAVDAAELNDSNNLKSRKSVNRSSCGSNTPSSSEVEGDALEKHVQDEEELTKLDNKGMNDNDKETAEVKNEHGLQLDRSVKTCGAFLHNQEMENNTSLIGENEEDKRLSKELGRAKLKAIRTGFKPYKRCSVEAKENRVLVNTQNEEKGPMRVCLETEAST</sequence>
<accession>A0A8S0SQE9</accession>
<dbReference type="EMBL" id="CACTIH010005492">
    <property type="protein sequence ID" value="CAA2995202.1"/>
    <property type="molecule type" value="Genomic_DNA"/>
</dbReference>
<gene>
    <name evidence="2" type="ORF">OLEA9_A075530</name>
</gene>
<feature type="region of interest" description="Disordered" evidence="1">
    <location>
        <begin position="209"/>
        <end position="272"/>
    </location>
</feature>
<protein>
    <submittedName>
        <fullName evidence="2">LHY-like</fullName>
    </submittedName>
</protein>
<reference evidence="2 3" key="1">
    <citation type="submission" date="2019-12" db="EMBL/GenBank/DDBJ databases">
        <authorList>
            <person name="Alioto T."/>
            <person name="Alioto T."/>
            <person name="Gomez Garrido J."/>
        </authorList>
    </citation>
    <scope>NUCLEOTIDE SEQUENCE [LARGE SCALE GENOMIC DNA]</scope>
</reference>
<dbReference type="AlphaFoldDB" id="A0A8S0SQE9"/>